<proteinExistence type="inferred from homology"/>
<dbReference type="EMBL" id="CP002045">
    <property type="protein sequence ID" value="ADH93187.1"/>
    <property type="molecule type" value="Genomic_DNA"/>
</dbReference>
<dbReference type="GO" id="GO:0046677">
    <property type="term" value="P:response to antibiotic"/>
    <property type="evidence" value="ECO:0007669"/>
    <property type="project" value="UniProtKB-KW"/>
</dbReference>
<organism evidence="8 9">
    <name type="scientific">Arcanobacterium haemolyticum (strain ATCC 9345 / DSM 20595 / CCM 5947 / CCUG 17215 / LMG 16163 / NBRC 15585 / NCTC 8452 / 11018)</name>
    <dbReference type="NCBI Taxonomy" id="644284"/>
    <lineage>
        <taxon>Bacteria</taxon>
        <taxon>Bacillati</taxon>
        <taxon>Actinomycetota</taxon>
        <taxon>Actinomycetes</taxon>
        <taxon>Actinomycetales</taxon>
        <taxon>Actinomycetaceae</taxon>
        <taxon>Arcanobacterium</taxon>
    </lineage>
</organism>
<keyword evidence="9" id="KW-1185">Reference proteome</keyword>
<dbReference type="Proteomes" id="UP000000376">
    <property type="component" value="Chromosome"/>
</dbReference>
<dbReference type="eggNOG" id="COG1131">
    <property type="taxonomic scope" value="Bacteria"/>
</dbReference>
<keyword evidence="6" id="KW-0046">Antibiotic resistance</keyword>
<evidence type="ECO:0000259" key="7">
    <source>
        <dbReference type="Pfam" id="PF00005"/>
    </source>
</evidence>
<comment type="subcellular location">
    <subcellularLocation>
        <location evidence="1">Cell membrane</location>
        <topology evidence="1">Peripheral membrane protein</topology>
    </subcellularLocation>
</comment>
<dbReference type="KEGG" id="ahe:Arch_1486"/>
<keyword evidence="4" id="KW-0547">Nucleotide-binding</keyword>
<evidence type="ECO:0000256" key="3">
    <source>
        <dbReference type="ARBA" id="ARBA00022448"/>
    </source>
</evidence>
<evidence type="ECO:0000256" key="6">
    <source>
        <dbReference type="ARBA" id="ARBA00023251"/>
    </source>
</evidence>
<dbReference type="GO" id="GO:0016887">
    <property type="term" value="F:ATP hydrolysis activity"/>
    <property type="evidence" value="ECO:0007669"/>
    <property type="project" value="InterPro"/>
</dbReference>
<keyword evidence="3" id="KW-0813">Transport</keyword>
<dbReference type="STRING" id="644284.Arch_1486"/>
<dbReference type="RefSeq" id="WP_013170677.1">
    <property type="nucleotide sequence ID" value="NC_014218.1"/>
</dbReference>
<evidence type="ECO:0000256" key="4">
    <source>
        <dbReference type="ARBA" id="ARBA00022741"/>
    </source>
</evidence>
<evidence type="ECO:0000313" key="9">
    <source>
        <dbReference type="Proteomes" id="UP000000376"/>
    </source>
</evidence>
<name>D7BKK7_ARCHD</name>
<dbReference type="Gene3D" id="3.40.50.300">
    <property type="entry name" value="P-loop containing nucleotide triphosphate hydrolases"/>
    <property type="match status" value="1"/>
</dbReference>
<reference evidence="8 9" key="1">
    <citation type="journal article" date="2010" name="Stand. Genomic Sci.">
        <title>Complete genome sequence of Arcanobacterium haemolyticum type strain (11018).</title>
        <authorList>
            <person name="Yasawong M."/>
            <person name="Teshima H."/>
            <person name="Lapidus A."/>
            <person name="Nolan M."/>
            <person name="Lucas S."/>
            <person name="Glavina Del Rio T."/>
            <person name="Tice H."/>
            <person name="Cheng J."/>
            <person name="Bruce D."/>
            <person name="Detter C."/>
            <person name="Tapia R."/>
            <person name="Han C."/>
            <person name="Goodwin L."/>
            <person name="Pitluck S."/>
            <person name="Liolios K."/>
            <person name="Ivanova N."/>
            <person name="Mavromatis K."/>
            <person name="Mikhailova N."/>
            <person name="Pati A."/>
            <person name="Chen A."/>
            <person name="Palaniappan K."/>
            <person name="Land M."/>
            <person name="Hauser L."/>
            <person name="Chang Y."/>
            <person name="Jeffries C."/>
            <person name="Rohde M."/>
            <person name="Sikorski J."/>
            <person name="Pukall R."/>
            <person name="Goker M."/>
            <person name="Woyke T."/>
            <person name="Bristow J."/>
            <person name="Eisen J."/>
            <person name="Markowitz V."/>
            <person name="Hugenholtz P."/>
            <person name="Kyrpides N."/>
            <person name="Klenk H."/>
        </authorList>
    </citation>
    <scope>NUCLEOTIDE SEQUENCE [LARGE SCALE GENOMIC DNA]</scope>
    <source>
        <strain evidence="9">ATCC 9345 / DSM 20595 / CCUG 17215 / LMG 16163 / NBRC 15585 / NCTC 8452 / 11018</strain>
    </source>
</reference>
<protein>
    <submittedName>
        <fullName evidence="8">ABC transporter ATP-binding protein</fullName>
    </submittedName>
</protein>
<evidence type="ECO:0000256" key="1">
    <source>
        <dbReference type="ARBA" id="ARBA00004202"/>
    </source>
</evidence>
<keyword evidence="5 8" id="KW-0067">ATP-binding</keyword>
<dbReference type="InterPro" id="IPR003439">
    <property type="entry name" value="ABC_transporter-like_ATP-bd"/>
</dbReference>
<dbReference type="InterPro" id="IPR027417">
    <property type="entry name" value="P-loop_NTPase"/>
</dbReference>
<dbReference type="GO" id="GO:0005886">
    <property type="term" value="C:plasma membrane"/>
    <property type="evidence" value="ECO:0007669"/>
    <property type="project" value="UniProtKB-SubCell"/>
</dbReference>
<feature type="domain" description="ABC transporter" evidence="7">
    <location>
        <begin position="20"/>
        <end position="96"/>
    </location>
</feature>
<dbReference type="AlphaFoldDB" id="D7BKK7"/>
<sequence>MADAVEAINLTKRYKDDTALNSMNLSIPEGVVFGVIGPNGAGKSTFMRILCDLVRPTSGTVRVLGVDPKNSGPQVRAKIGYLPGELHVPRKTSGRQLLKYWAGLRSDSGASLRKAAELSRY</sequence>
<evidence type="ECO:0000313" key="8">
    <source>
        <dbReference type="EMBL" id="ADH93187.1"/>
    </source>
</evidence>
<dbReference type="InterPro" id="IPR050763">
    <property type="entry name" value="ABC_transporter_ATP-binding"/>
</dbReference>
<evidence type="ECO:0000256" key="2">
    <source>
        <dbReference type="ARBA" id="ARBA00005417"/>
    </source>
</evidence>
<dbReference type="HOGENOM" id="CLU_2033261_0_0_11"/>
<dbReference type="GO" id="GO:0005524">
    <property type="term" value="F:ATP binding"/>
    <property type="evidence" value="ECO:0007669"/>
    <property type="project" value="UniProtKB-KW"/>
</dbReference>
<dbReference type="SUPFAM" id="SSF52540">
    <property type="entry name" value="P-loop containing nucleoside triphosphate hydrolases"/>
    <property type="match status" value="1"/>
</dbReference>
<dbReference type="PANTHER" id="PTHR42711">
    <property type="entry name" value="ABC TRANSPORTER ATP-BINDING PROTEIN"/>
    <property type="match status" value="1"/>
</dbReference>
<accession>D7BKK7</accession>
<comment type="similarity">
    <text evidence="2">Belongs to the ABC transporter superfamily.</text>
</comment>
<evidence type="ECO:0000256" key="5">
    <source>
        <dbReference type="ARBA" id="ARBA00022840"/>
    </source>
</evidence>
<dbReference type="PANTHER" id="PTHR42711:SF5">
    <property type="entry name" value="ABC TRANSPORTER ATP-BINDING PROTEIN NATA"/>
    <property type="match status" value="1"/>
</dbReference>
<gene>
    <name evidence="8" type="ordered locus">Arch_1486</name>
</gene>
<dbReference type="Pfam" id="PF00005">
    <property type="entry name" value="ABC_tran"/>
    <property type="match status" value="1"/>
</dbReference>